<dbReference type="InterPro" id="IPR032623">
    <property type="entry name" value="FecR_N"/>
</dbReference>
<organism evidence="4 5">
    <name type="scientific">Parastrongyloides trichosuri</name>
    <name type="common">Possum-specific nematode worm</name>
    <dbReference type="NCBI Taxonomy" id="131310"/>
    <lineage>
        <taxon>Eukaryota</taxon>
        <taxon>Metazoa</taxon>
        <taxon>Ecdysozoa</taxon>
        <taxon>Nematoda</taxon>
        <taxon>Chromadorea</taxon>
        <taxon>Rhabditida</taxon>
        <taxon>Tylenchina</taxon>
        <taxon>Panagrolaimomorpha</taxon>
        <taxon>Strongyloidoidea</taxon>
        <taxon>Strongyloididae</taxon>
        <taxon>Parastrongyloides</taxon>
    </lineage>
</organism>
<dbReference type="GO" id="GO:0016989">
    <property type="term" value="F:sigma factor antagonist activity"/>
    <property type="evidence" value="ECO:0007669"/>
    <property type="project" value="TreeGrafter"/>
</dbReference>
<evidence type="ECO:0000313" key="5">
    <source>
        <dbReference type="WBParaSite" id="PTRK_0000443700.1"/>
    </source>
</evidence>
<dbReference type="PANTHER" id="PTHR30273">
    <property type="entry name" value="PERIPLASMIC SIGNAL SENSOR AND SIGMA FACTOR ACTIVATOR FECR-RELATED"/>
    <property type="match status" value="1"/>
</dbReference>
<dbReference type="Proteomes" id="UP000038045">
    <property type="component" value="Unplaced"/>
</dbReference>
<evidence type="ECO:0000259" key="3">
    <source>
        <dbReference type="Pfam" id="PF16220"/>
    </source>
</evidence>
<keyword evidence="4" id="KW-1185">Reference proteome</keyword>
<reference evidence="5" key="1">
    <citation type="submission" date="2017-02" db="UniProtKB">
        <authorList>
            <consortium name="WormBaseParasite"/>
        </authorList>
    </citation>
    <scope>IDENTIFICATION</scope>
</reference>
<accession>A0A0N4ZAF8</accession>
<evidence type="ECO:0000313" key="4">
    <source>
        <dbReference type="Proteomes" id="UP000038045"/>
    </source>
</evidence>
<dbReference type="Gene3D" id="2.60.120.1440">
    <property type="match status" value="1"/>
</dbReference>
<evidence type="ECO:0000259" key="2">
    <source>
        <dbReference type="Pfam" id="PF04773"/>
    </source>
</evidence>
<feature type="domain" description="FecR N-terminal" evidence="3">
    <location>
        <begin position="28"/>
        <end position="68"/>
    </location>
</feature>
<evidence type="ECO:0000256" key="1">
    <source>
        <dbReference type="SAM" id="MobiDB-lite"/>
    </source>
</evidence>
<dbReference type="PANTHER" id="PTHR30273:SF2">
    <property type="entry name" value="PROTEIN FECR"/>
    <property type="match status" value="1"/>
</dbReference>
<name>A0A0N4ZAF8_PARTI</name>
<proteinExistence type="predicted"/>
<dbReference type="Pfam" id="PF16220">
    <property type="entry name" value="DUF4880"/>
    <property type="match status" value="1"/>
</dbReference>
<feature type="region of interest" description="Disordered" evidence="1">
    <location>
        <begin position="1"/>
        <end position="29"/>
    </location>
</feature>
<dbReference type="InterPro" id="IPR006860">
    <property type="entry name" value="FecR"/>
</dbReference>
<protein>
    <submittedName>
        <fullName evidence="5">FecR family protein</fullName>
    </submittedName>
</protein>
<dbReference type="WBParaSite" id="PTRK_0000443700.1">
    <property type="protein sequence ID" value="PTRK_0000443700.1"/>
    <property type="gene ID" value="PTRK_0000443700"/>
</dbReference>
<dbReference type="AlphaFoldDB" id="A0A0N4ZAF8"/>
<dbReference type="Pfam" id="PF04773">
    <property type="entry name" value="FecR"/>
    <property type="match status" value="1"/>
</dbReference>
<sequence length="344" mass="37351">MSLFDAPLSDLDSVNDPIAPSSEQDPRDAASFWLAREKSGRMDEAERKQLQAWLDANPAHLLEYKRAQGIWNAISLVPGNRLRQLAQEPATPAPRFLQRRGLLIGGAAACTAAISGGIALSWFHQGETLYEQQFATRQGEREQVSLPDGSIIELNTATTLHVQLFEHSRVVTLASGEASFTVASDTQRPFLVDAGDTSVRVTGTRFGVRRDETQVRVVVESGSVQVQHGPWWSRSTAALTAKQGVSAQAGTDLVPMGDGDVASLMAWTQGRLLFSDTPLIEAINEINRYAPKALRANRQELQGLHIAGAFSTGDTAGFLELLPDIVPVTVSYLRDGTPVVSRRP</sequence>
<feature type="domain" description="FecR protein" evidence="2">
    <location>
        <begin position="134"/>
        <end position="225"/>
    </location>
</feature>
<dbReference type="PIRSF" id="PIRSF018266">
    <property type="entry name" value="FecR"/>
    <property type="match status" value="1"/>
</dbReference>
<dbReference type="InterPro" id="IPR012373">
    <property type="entry name" value="Ferrdict_sens_TM"/>
</dbReference>